<evidence type="ECO:0000256" key="1">
    <source>
        <dbReference type="SAM" id="Phobius"/>
    </source>
</evidence>
<feature type="transmembrane region" description="Helical" evidence="1">
    <location>
        <begin position="66"/>
        <end position="89"/>
    </location>
</feature>
<reference evidence="2" key="1">
    <citation type="submission" date="2019-08" db="EMBL/GenBank/DDBJ databases">
        <authorList>
            <person name="Kucharzyk K."/>
            <person name="Murdoch R.W."/>
            <person name="Higgins S."/>
            <person name="Loffler F."/>
        </authorList>
    </citation>
    <scope>NUCLEOTIDE SEQUENCE</scope>
</reference>
<keyword evidence="1" id="KW-0812">Transmembrane</keyword>
<gene>
    <name evidence="2" type="ORF">SDC9_11841</name>
</gene>
<protein>
    <submittedName>
        <fullName evidence="2">Uncharacterized protein</fullName>
    </submittedName>
</protein>
<keyword evidence="1" id="KW-1133">Transmembrane helix</keyword>
<evidence type="ECO:0000313" key="2">
    <source>
        <dbReference type="EMBL" id="MPL66172.1"/>
    </source>
</evidence>
<organism evidence="2">
    <name type="scientific">bioreactor metagenome</name>
    <dbReference type="NCBI Taxonomy" id="1076179"/>
    <lineage>
        <taxon>unclassified sequences</taxon>
        <taxon>metagenomes</taxon>
        <taxon>ecological metagenomes</taxon>
    </lineage>
</organism>
<proteinExistence type="predicted"/>
<dbReference type="AlphaFoldDB" id="A0A644TIR5"/>
<dbReference type="EMBL" id="VSSQ01000031">
    <property type="protein sequence ID" value="MPL66172.1"/>
    <property type="molecule type" value="Genomic_DNA"/>
</dbReference>
<sequence length="90" mass="10353">MFKTAIKEFLIFSEAEYKAISNCIIIPLILTLLTKNLLVGLCWVLFITIIYKFIHKNKTENAKAFFDLLKVLSLIFIGIIVLFLLTITLD</sequence>
<keyword evidence="1" id="KW-0472">Membrane</keyword>
<comment type="caution">
    <text evidence="2">The sequence shown here is derived from an EMBL/GenBank/DDBJ whole genome shotgun (WGS) entry which is preliminary data.</text>
</comment>
<name>A0A644TIR5_9ZZZZ</name>
<accession>A0A644TIR5</accession>